<dbReference type="Gene3D" id="1.25.40.10">
    <property type="entry name" value="Tetratricopeptide repeat domain"/>
    <property type="match status" value="1"/>
</dbReference>
<evidence type="ECO:0008006" key="4">
    <source>
        <dbReference type="Google" id="ProtNLM"/>
    </source>
</evidence>
<dbReference type="OrthoDB" id="9991317at2759"/>
<dbReference type="EMBL" id="KV417480">
    <property type="protein sequence ID" value="KZP34248.1"/>
    <property type="molecule type" value="Genomic_DNA"/>
</dbReference>
<evidence type="ECO:0000313" key="3">
    <source>
        <dbReference type="Proteomes" id="UP000076532"/>
    </source>
</evidence>
<dbReference type="InterPro" id="IPR011990">
    <property type="entry name" value="TPR-like_helical_dom_sf"/>
</dbReference>
<protein>
    <recommendedName>
        <fullName evidence="4">C2 domain-containing protein</fullName>
    </recommendedName>
</protein>
<accession>A0A166WYR4</accession>
<evidence type="ECO:0000256" key="1">
    <source>
        <dbReference type="SAM" id="MobiDB-lite"/>
    </source>
</evidence>
<keyword evidence="3" id="KW-1185">Reference proteome</keyword>
<gene>
    <name evidence="2" type="ORF">FIBSPDRAFT_2684</name>
</gene>
<name>A0A166WYR4_9AGAM</name>
<evidence type="ECO:0000313" key="2">
    <source>
        <dbReference type="EMBL" id="KZP34248.1"/>
    </source>
</evidence>
<dbReference type="AlphaFoldDB" id="A0A166WYR4"/>
<proteinExistence type="predicted"/>
<feature type="compositionally biased region" description="Polar residues" evidence="1">
    <location>
        <begin position="236"/>
        <end position="245"/>
    </location>
</feature>
<dbReference type="Proteomes" id="UP000076532">
    <property type="component" value="Unassembled WGS sequence"/>
</dbReference>
<reference evidence="2 3" key="1">
    <citation type="journal article" date="2016" name="Mol. Biol. Evol.">
        <title>Comparative Genomics of Early-Diverging Mushroom-Forming Fungi Provides Insights into the Origins of Lignocellulose Decay Capabilities.</title>
        <authorList>
            <person name="Nagy L.G."/>
            <person name="Riley R."/>
            <person name="Tritt A."/>
            <person name="Adam C."/>
            <person name="Daum C."/>
            <person name="Floudas D."/>
            <person name="Sun H."/>
            <person name="Yadav J.S."/>
            <person name="Pangilinan J."/>
            <person name="Larsson K.H."/>
            <person name="Matsuura K."/>
            <person name="Barry K."/>
            <person name="Labutti K."/>
            <person name="Kuo R."/>
            <person name="Ohm R.A."/>
            <person name="Bhattacharya S.S."/>
            <person name="Shirouzu T."/>
            <person name="Yoshinaga Y."/>
            <person name="Martin F.M."/>
            <person name="Grigoriev I.V."/>
            <person name="Hibbett D.S."/>
        </authorList>
    </citation>
    <scope>NUCLEOTIDE SEQUENCE [LARGE SCALE GENOMIC DNA]</scope>
    <source>
        <strain evidence="2 3">CBS 109695</strain>
    </source>
</reference>
<feature type="region of interest" description="Disordered" evidence="1">
    <location>
        <begin position="193"/>
        <end position="245"/>
    </location>
</feature>
<organism evidence="2 3">
    <name type="scientific">Athelia psychrophila</name>
    <dbReference type="NCBI Taxonomy" id="1759441"/>
    <lineage>
        <taxon>Eukaryota</taxon>
        <taxon>Fungi</taxon>
        <taxon>Dikarya</taxon>
        <taxon>Basidiomycota</taxon>
        <taxon>Agaricomycotina</taxon>
        <taxon>Agaricomycetes</taxon>
        <taxon>Agaricomycetidae</taxon>
        <taxon>Atheliales</taxon>
        <taxon>Atheliaceae</taxon>
        <taxon>Athelia</taxon>
    </lineage>
</organism>
<sequence length="733" mass="79372">MAKLEEIPTDGVDIVLLPQDSRIASLVSPVEQLEQMDTGHTASPDVIVDLGEYAEYVLFVGAAEWTRDPEAREDNYDLFVEVKVDGASKALRTMYTKTSHWDEDFKIAGYLSSIIRIEIKGVAHNDSESISIARAVTSLKNLLESCADSDAAALELTIVPQMPDMREHVAVTDVGKDSKHFTPGSMGLITVKLSRPPHTPPSLPQLPGIYTDPKQQTDELEERSTPVEIPPPPQDSKASSPIASLQQSEQLGTENLVSTNAVTAVSDKWSNFLLFVGAAEWTRDPGAREDNYDLFVEVKVNGANEVLRTMHTKTAHWDEYLKITGRLSSIVRIEIRSVAHNSSESLSVVRVETSLGNLLELCTDGDVAALELAFAPLVSGMDDCAARMGDHMGSKHSATDSIGLLTVKLCRLSHEPPNILQLRPIPAVSVPHASQLERGIPEEVEERGEMDHDISAIADLVSNLGMVYVVRFDQFGDLADLENSIATLQQAVALTPDGHPKKAPISQTSVTAGHPEHAAHLTNLYISYRLRFDRLGDLADLENSIASVEQAATLTPDDHPQKAAHLANVGNGYLTRFKRFGDLADLENSVASQQQVVALTPDGHPGKPMYLSNLGYGYGMRFKRLGDLADLENSVASWQQAVVLTGDGHPQKAAISQTSVTAISRALTGSGILPISRIRSRASSRRSHSLRTVTQSKQAISQTSVTAISSALSGSGILPISRIQSRASSKPSH</sequence>